<name>A0A9P0C1E1_CHRIL</name>
<feature type="compositionally biased region" description="Basic residues" evidence="1">
    <location>
        <begin position="1321"/>
        <end position="1333"/>
    </location>
</feature>
<keyword evidence="4" id="KW-1185">Reference proteome</keyword>
<keyword evidence="2" id="KW-0732">Signal</keyword>
<evidence type="ECO:0000313" key="4">
    <source>
        <dbReference type="Proteomes" id="UP001154114"/>
    </source>
</evidence>
<feature type="chain" id="PRO_5040292488" evidence="2">
    <location>
        <begin position="22"/>
        <end position="1398"/>
    </location>
</feature>
<feature type="region of interest" description="Disordered" evidence="1">
    <location>
        <begin position="591"/>
        <end position="618"/>
    </location>
</feature>
<evidence type="ECO:0000256" key="1">
    <source>
        <dbReference type="SAM" id="MobiDB-lite"/>
    </source>
</evidence>
<feature type="region of interest" description="Disordered" evidence="1">
    <location>
        <begin position="471"/>
        <end position="536"/>
    </location>
</feature>
<organism evidence="3 4">
    <name type="scientific">Chrysodeixis includens</name>
    <name type="common">Soybean looper</name>
    <name type="synonym">Pseudoplusia includens</name>
    <dbReference type="NCBI Taxonomy" id="689277"/>
    <lineage>
        <taxon>Eukaryota</taxon>
        <taxon>Metazoa</taxon>
        <taxon>Ecdysozoa</taxon>
        <taxon>Arthropoda</taxon>
        <taxon>Hexapoda</taxon>
        <taxon>Insecta</taxon>
        <taxon>Pterygota</taxon>
        <taxon>Neoptera</taxon>
        <taxon>Endopterygota</taxon>
        <taxon>Lepidoptera</taxon>
        <taxon>Glossata</taxon>
        <taxon>Ditrysia</taxon>
        <taxon>Noctuoidea</taxon>
        <taxon>Noctuidae</taxon>
        <taxon>Plusiinae</taxon>
        <taxon>Chrysodeixis</taxon>
    </lineage>
</organism>
<dbReference type="OrthoDB" id="7481236at2759"/>
<feature type="compositionally biased region" description="Polar residues" evidence="1">
    <location>
        <begin position="523"/>
        <end position="534"/>
    </location>
</feature>
<feature type="region of interest" description="Disordered" evidence="1">
    <location>
        <begin position="667"/>
        <end position="692"/>
    </location>
</feature>
<dbReference type="Proteomes" id="UP001154114">
    <property type="component" value="Chromosome 8"/>
</dbReference>
<evidence type="ECO:0000313" key="3">
    <source>
        <dbReference type="EMBL" id="CAH0627312.1"/>
    </source>
</evidence>
<accession>A0A9P0C1E1</accession>
<feature type="compositionally biased region" description="Basic and acidic residues" evidence="1">
    <location>
        <begin position="510"/>
        <end position="522"/>
    </location>
</feature>
<proteinExistence type="predicted"/>
<feature type="compositionally biased region" description="Polar residues" evidence="1">
    <location>
        <begin position="482"/>
        <end position="493"/>
    </location>
</feature>
<feature type="compositionally biased region" description="Polar residues" evidence="1">
    <location>
        <begin position="667"/>
        <end position="678"/>
    </location>
</feature>
<sequence length="1398" mass="157374">MSKVILFGVLIFYSNFGVSVSYSDELANQREYWPSSWSGNDHPRRQLRNDGFAQTRHEKLVQPVNNHEYIESSAVDSSRNNLYKPAVQPVPDKQLLRNFGPPETKRQLAPEQQSVPQDETYRHNVERFEVKPGHEQFRNQVWKPQVQHQSSLKNQDQRSYVLPTGTDYRREHNTNPTNVAYHNVAGTENVANRHIVKQGRPYRPKTPIPYLNLSDSNAKASKLEEPKHTQETASSFAYANNNPVPSEVLRRKASESNHDVGANNNAPYLIPNYLAERNENHNVAPHGYKVSEQTQPDSSTEPLNVIYRNSDNISSNIGHESITTYNTANVVTANVAANNNENPRFITINRSGTEYQIPVIPLSAYNNDPAINYVLSRNQQDSFVGDRVPSNYRETSDTGGAITKNVVVNHVDKNVPENVVDENKYHRVEPIRRHHNSPKVISNNLANKHQDPRPIRYNNPAVSGLREAIPQDGYNNKRHNSPTHLANTDSINASPVHRDYRPDNNYNSNAEEKPIVKERKSENSGYTSNKNPGQWENVPAVSYNVLEKPNKRRYEEADQLGFGDQVDAPARNDYSLPLPLSVRQIKHENNRHITNERGSQKPNSRPLNGPELLRNDDVSRLENSRYTDDFRPHFEKHEPVPLNTYNNAPAVVNQVNNREGIRYVSNDSPIIKNDNSPPRNAPVLPNNVEKINAPGNRRHIENYNDAPRNSYDNNPAFNQHQNHVPDRRIVDDKVDSYKRPPTVSFHDQTYQPKNNRFVDNIYQEPIPVYNPNNAVPELEYVENIPEDSKYFDNPNKRYETYDDALEAISELQANKHEEQAFPIYGPISPSRGLTFVNAYDNAPSSIHNIPPNYKSADQAIPNNEVPNVPSETVNSNVEKVLPKQENYNKPAFLEPDSNIPRTQETIPQIPTKVQNFENNPLNPAQKHVVRVLPDGTLENVNAARNPDSSKIISKDPVNNIQDKVVEETSAVQFPEIKPNLTTTTTPVPTVAYISDINSKISQHYGNKGHQEEPPVESPPVDITSSKLIAPSQPVQDEALPTDTNVPVDNNDESLVKKETDYEPSPLVLPAIVGPQPVQEVSNEPNKQVVLPTSKDFTPFVTTPYPYATTASPIELAPDNVYDAVVTTTVRPAIESSKIVENDEVGKINEVQNDQTNVIPSVESSQNKESEITPELVRKNINKDIAKETHTVTTNDVTQSENKPDGEQIINQQKESRINGPVVNNVPSTSDVLTRGDDKIIEDKGINSGTSSGKRLVSKATPNGVKLVLDPINLSDEDTITIAIELSEAPDNGGAFNENPRNNADGYSNEVSNSREDLSRTNSKHAARTRNNHHNRHYEHEEPLYLVPIEQLPAMEKETVITQYPNGTTITVITEIVYDNFQGTPPKITRTENIENPKE</sequence>
<feature type="signal peptide" evidence="2">
    <location>
        <begin position="1"/>
        <end position="21"/>
    </location>
</feature>
<evidence type="ECO:0000256" key="2">
    <source>
        <dbReference type="SAM" id="SignalP"/>
    </source>
</evidence>
<feature type="region of interest" description="Disordered" evidence="1">
    <location>
        <begin position="1002"/>
        <end position="1023"/>
    </location>
</feature>
<gene>
    <name evidence="3" type="ORF">CINC_LOCUS12702</name>
</gene>
<protein>
    <submittedName>
        <fullName evidence="3">Uncharacterized protein</fullName>
    </submittedName>
</protein>
<feature type="region of interest" description="Disordered" evidence="1">
    <location>
        <begin position="1289"/>
        <end position="1333"/>
    </location>
</feature>
<reference evidence="3" key="1">
    <citation type="submission" date="2021-12" db="EMBL/GenBank/DDBJ databases">
        <authorList>
            <person name="King R."/>
        </authorList>
    </citation>
    <scope>NUCLEOTIDE SEQUENCE</scope>
</reference>
<dbReference type="EMBL" id="LR824011">
    <property type="protein sequence ID" value="CAH0627312.1"/>
    <property type="molecule type" value="Genomic_DNA"/>
</dbReference>
<feature type="compositionally biased region" description="Polar residues" evidence="1">
    <location>
        <begin position="1298"/>
        <end position="1311"/>
    </location>
</feature>